<proteinExistence type="predicted"/>
<gene>
    <name evidence="1" type="ORF">F5148DRAFT_1199008</name>
</gene>
<keyword evidence="2" id="KW-1185">Reference proteome</keyword>
<evidence type="ECO:0000313" key="1">
    <source>
        <dbReference type="EMBL" id="KAI9508123.1"/>
    </source>
</evidence>
<organism evidence="1 2">
    <name type="scientific">Russula earlei</name>
    <dbReference type="NCBI Taxonomy" id="71964"/>
    <lineage>
        <taxon>Eukaryota</taxon>
        <taxon>Fungi</taxon>
        <taxon>Dikarya</taxon>
        <taxon>Basidiomycota</taxon>
        <taxon>Agaricomycotina</taxon>
        <taxon>Agaricomycetes</taxon>
        <taxon>Russulales</taxon>
        <taxon>Russulaceae</taxon>
        <taxon>Russula</taxon>
    </lineage>
</organism>
<reference evidence="1" key="1">
    <citation type="submission" date="2021-03" db="EMBL/GenBank/DDBJ databases">
        <title>Evolutionary priming and transition to the ectomycorrhizal habit in an iconic lineage of mushroom-forming fungi: is preadaptation a requirement?</title>
        <authorList>
            <consortium name="DOE Joint Genome Institute"/>
            <person name="Looney B.P."/>
            <person name="Miyauchi S."/>
            <person name="Morin E."/>
            <person name="Drula E."/>
            <person name="Courty P.E."/>
            <person name="Chicoki N."/>
            <person name="Fauchery L."/>
            <person name="Kohler A."/>
            <person name="Kuo A."/>
            <person name="LaButti K."/>
            <person name="Pangilinan J."/>
            <person name="Lipzen A."/>
            <person name="Riley R."/>
            <person name="Andreopoulos W."/>
            <person name="He G."/>
            <person name="Johnson J."/>
            <person name="Barry K.W."/>
            <person name="Grigoriev I.V."/>
            <person name="Nagy L."/>
            <person name="Hibbett D."/>
            <person name="Henrissat B."/>
            <person name="Matheny P.B."/>
            <person name="Labbe J."/>
            <person name="Martin A.F."/>
        </authorList>
    </citation>
    <scope>NUCLEOTIDE SEQUENCE</scope>
    <source>
        <strain evidence="1">BPL698</strain>
    </source>
</reference>
<accession>A0ACC0U932</accession>
<comment type="caution">
    <text evidence="1">The sequence shown here is derived from an EMBL/GenBank/DDBJ whole genome shotgun (WGS) entry which is preliminary data.</text>
</comment>
<name>A0ACC0U932_9AGAM</name>
<protein>
    <submittedName>
        <fullName evidence="1">Uncharacterized protein</fullName>
    </submittedName>
</protein>
<evidence type="ECO:0000313" key="2">
    <source>
        <dbReference type="Proteomes" id="UP001207468"/>
    </source>
</evidence>
<dbReference type="EMBL" id="JAGFNK010000100">
    <property type="protein sequence ID" value="KAI9508123.1"/>
    <property type="molecule type" value="Genomic_DNA"/>
</dbReference>
<dbReference type="Proteomes" id="UP001207468">
    <property type="component" value="Unassembled WGS sequence"/>
</dbReference>
<sequence>HIQCDLNINDQLGSINTSLVRHYCDILTVLRPLLLAIKRWARPLGYNSSTGALGTPVTYSSYTLSIMTIGLPQTRGLLPNLQRDDLPEGKIFWIRTKPQERIRCDARWKKPPGTVEVEQALQDWYQYDKPLLFCACFRTTV</sequence>
<feature type="non-terminal residue" evidence="1">
    <location>
        <position position="1"/>
    </location>
</feature>